<dbReference type="GO" id="GO:0003677">
    <property type="term" value="F:DNA binding"/>
    <property type="evidence" value="ECO:0007669"/>
    <property type="project" value="UniProtKB-KW"/>
</dbReference>
<dbReference type="InterPro" id="IPR002078">
    <property type="entry name" value="Sigma_54_int"/>
</dbReference>
<feature type="domain" description="Response regulatory" evidence="5">
    <location>
        <begin position="1"/>
        <end position="122"/>
    </location>
</feature>
<dbReference type="GO" id="GO:0005524">
    <property type="term" value="F:ATP binding"/>
    <property type="evidence" value="ECO:0007669"/>
    <property type="project" value="UniProtKB-KW"/>
</dbReference>
<dbReference type="CDD" id="cd00009">
    <property type="entry name" value="AAA"/>
    <property type="match status" value="1"/>
</dbReference>
<dbReference type="AlphaFoldDB" id="X0S4H2"/>
<comment type="caution">
    <text evidence="6">The sequence shown here is derived from an EMBL/GenBank/DDBJ whole genome shotgun (WGS) entry which is preliminary data.</text>
</comment>
<proteinExistence type="predicted"/>
<keyword evidence="3" id="KW-0238">DNA-binding</keyword>
<dbReference type="SUPFAM" id="SSF52172">
    <property type="entry name" value="CheY-like"/>
    <property type="match status" value="1"/>
</dbReference>
<reference evidence="6" key="1">
    <citation type="journal article" date="2014" name="Front. Microbiol.">
        <title>High frequency of phylogenetically diverse reductive dehalogenase-homologous genes in deep subseafloor sedimentary metagenomes.</title>
        <authorList>
            <person name="Kawai M."/>
            <person name="Futagami T."/>
            <person name="Toyoda A."/>
            <person name="Takaki Y."/>
            <person name="Nishi S."/>
            <person name="Hori S."/>
            <person name="Arai W."/>
            <person name="Tsubouchi T."/>
            <person name="Morono Y."/>
            <person name="Uchiyama I."/>
            <person name="Ito T."/>
            <person name="Fujiyama A."/>
            <person name="Inagaki F."/>
            <person name="Takami H."/>
        </authorList>
    </citation>
    <scope>NUCLEOTIDE SEQUENCE</scope>
    <source>
        <strain evidence="6">Expedition CK06-06</strain>
    </source>
</reference>
<keyword evidence="1" id="KW-0547">Nucleotide-binding</keyword>
<dbReference type="PROSITE" id="PS50045">
    <property type="entry name" value="SIGMA54_INTERACT_4"/>
    <property type="match status" value="1"/>
</dbReference>
<keyword evidence="2" id="KW-0067">ATP-binding</keyword>
<dbReference type="SUPFAM" id="SSF52540">
    <property type="entry name" value="P-loop containing nucleoside triphosphate hydrolases"/>
    <property type="match status" value="1"/>
</dbReference>
<protein>
    <recommendedName>
        <fullName evidence="7">Sigma-54 factor interaction domain-containing protein</fullName>
    </recommendedName>
</protein>
<dbReference type="GO" id="GO:0000160">
    <property type="term" value="P:phosphorelay signal transduction system"/>
    <property type="evidence" value="ECO:0007669"/>
    <property type="project" value="InterPro"/>
</dbReference>
<name>X0S4H2_9ZZZZ</name>
<sequence>MSSDVEAKKVHVYAVAGPALKDEINKAFDQRFMLNCCGSQSELNVALTERIPDVMLLDCEVALGEDGLLERLKQNYLHLPIIVVAENPDVDTVVRCMRNGAYDFVSRSEAEAKLAGKVLHAAKDHSLLVQVNQLVDAYKRRGKFGELVGISPTMQTTYTIIENVAPTGATVFVSGESGTGKELVAKAIHDLSPRRENEFVPVNCAAIPKDLLESELFGHEKGSFTGAESRRIGSCERADEGTLFLDEICEMNLGLQSKLLRFLQDQTFTRVGGTETLKVDA</sequence>
<dbReference type="EMBL" id="BARS01008240">
    <property type="protein sequence ID" value="GAF75919.1"/>
    <property type="molecule type" value="Genomic_DNA"/>
</dbReference>
<evidence type="ECO:0000256" key="1">
    <source>
        <dbReference type="ARBA" id="ARBA00022741"/>
    </source>
</evidence>
<dbReference type="InterPro" id="IPR011006">
    <property type="entry name" value="CheY-like_superfamily"/>
</dbReference>
<dbReference type="FunFam" id="3.40.50.300:FF:000006">
    <property type="entry name" value="DNA-binding transcriptional regulator NtrC"/>
    <property type="match status" value="1"/>
</dbReference>
<evidence type="ECO:0000259" key="5">
    <source>
        <dbReference type="PROSITE" id="PS50110"/>
    </source>
</evidence>
<evidence type="ECO:0000259" key="4">
    <source>
        <dbReference type="PROSITE" id="PS50045"/>
    </source>
</evidence>
<evidence type="ECO:0000256" key="3">
    <source>
        <dbReference type="ARBA" id="ARBA00023125"/>
    </source>
</evidence>
<gene>
    <name evidence="6" type="ORF">S01H1_15748</name>
</gene>
<dbReference type="Pfam" id="PF00072">
    <property type="entry name" value="Response_reg"/>
    <property type="match status" value="1"/>
</dbReference>
<dbReference type="InterPro" id="IPR025662">
    <property type="entry name" value="Sigma_54_int_dom_ATP-bd_1"/>
</dbReference>
<dbReference type="InterPro" id="IPR027417">
    <property type="entry name" value="P-loop_NTPase"/>
</dbReference>
<feature type="non-terminal residue" evidence="6">
    <location>
        <position position="281"/>
    </location>
</feature>
<dbReference type="InterPro" id="IPR001789">
    <property type="entry name" value="Sig_transdc_resp-reg_receiver"/>
</dbReference>
<evidence type="ECO:0000313" key="6">
    <source>
        <dbReference type="EMBL" id="GAF75919.1"/>
    </source>
</evidence>
<dbReference type="Gene3D" id="3.40.50.2300">
    <property type="match status" value="1"/>
</dbReference>
<dbReference type="Pfam" id="PF00158">
    <property type="entry name" value="Sigma54_activat"/>
    <property type="match status" value="1"/>
</dbReference>
<evidence type="ECO:0008006" key="7">
    <source>
        <dbReference type="Google" id="ProtNLM"/>
    </source>
</evidence>
<dbReference type="GO" id="GO:0006355">
    <property type="term" value="P:regulation of DNA-templated transcription"/>
    <property type="evidence" value="ECO:0007669"/>
    <property type="project" value="InterPro"/>
</dbReference>
<dbReference type="PANTHER" id="PTHR32071">
    <property type="entry name" value="TRANSCRIPTIONAL REGULATORY PROTEIN"/>
    <property type="match status" value="1"/>
</dbReference>
<feature type="domain" description="Sigma-54 factor interaction" evidence="4">
    <location>
        <begin position="147"/>
        <end position="281"/>
    </location>
</feature>
<dbReference type="PROSITE" id="PS00675">
    <property type="entry name" value="SIGMA54_INTERACT_1"/>
    <property type="match status" value="1"/>
</dbReference>
<dbReference type="PANTHER" id="PTHR32071:SF117">
    <property type="entry name" value="PTS-DEPENDENT DIHYDROXYACETONE KINASE OPERON REGULATORY PROTEIN-RELATED"/>
    <property type="match status" value="1"/>
</dbReference>
<dbReference type="PROSITE" id="PS50110">
    <property type="entry name" value="RESPONSE_REGULATORY"/>
    <property type="match status" value="1"/>
</dbReference>
<organism evidence="6">
    <name type="scientific">marine sediment metagenome</name>
    <dbReference type="NCBI Taxonomy" id="412755"/>
    <lineage>
        <taxon>unclassified sequences</taxon>
        <taxon>metagenomes</taxon>
        <taxon>ecological metagenomes</taxon>
    </lineage>
</organism>
<accession>X0S4H2</accession>
<evidence type="ECO:0000256" key="2">
    <source>
        <dbReference type="ARBA" id="ARBA00022840"/>
    </source>
</evidence>
<dbReference type="Gene3D" id="3.40.50.300">
    <property type="entry name" value="P-loop containing nucleotide triphosphate hydrolases"/>
    <property type="match status" value="1"/>
</dbReference>